<dbReference type="PROSITE" id="PS50013">
    <property type="entry name" value="CHROMO_2"/>
    <property type="match status" value="1"/>
</dbReference>
<accession>A0A9W6U908</accession>
<dbReference type="InterPro" id="IPR023780">
    <property type="entry name" value="Chromo_domain"/>
</dbReference>
<dbReference type="InterPro" id="IPR000953">
    <property type="entry name" value="Chromo/chromo_shadow_dom"/>
</dbReference>
<feature type="domain" description="Chromo" evidence="2">
    <location>
        <begin position="40"/>
        <end position="78"/>
    </location>
</feature>
<dbReference type="CDD" id="cd00024">
    <property type="entry name" value="CD_CSD"/>
    <property type="match status" value="1"/>
</dbReference>
<dbReference type="OrthoDB" id="2285631at2759"/>
<sequence>MASLSERLASETGGQPPDTATPLLSVDGALARAAVSDRRFTVWSIINRRGVPEAYEYRVTWAGYSGRHARTWEPRQQLLDEPANYAPDLQLVDYWKDSGLRISFHRFYRERSVPLSIEAAVGVASSRFLLQHKC</sequence>
<gene>
    <name evidence="3" type="ORF">Pfra01_000719100</name>
</gene>
<proteinExistence type="predicted"/>
<dbReference type="Pfam" id="PF00385">
    <property type="entry name" value="Chromo"/>
    <property type="match status" value="1"/>
</dbReference>
<evidence type="ECO:0000313" key="3">
    <source>
        <dbReference type="EMBL" id="GMF31383.1"/>
    </source>
</evidence>
<name>A0A9W6U908_9STRA</name>
<organism evidence="3 4">
    <name type="scientific">Phytophthora fragariaefolia</name>
    <dbReference type="NCBI Taxonomy" id="1490495"/>
    <lineage>
        <taxon>Eukaryota</taxon>
        <taxon>Sar</taxon>
        <taxon>Stramenopiles</taxon>
        <taxon>Oomycota</taxon>
        <taxon>Peronosporomycetes</taxon>
        <taxon>Peronosporales</taxon>
        <taxon>Peronosporaceae</taxon>
        <taxon>Phytophthora</taxon>
    </lineage>
</organism>
<dbReference type="Gene3D" id="2.40.50.40">
    <property type="match status" value="1"/>
</dbReference>
<feature type="region of interest" description="Disordered" evidence="1">
    <location>
        <begin position="1"/>
        <end position="22"/>
    </location>
</feature>
<dbReference type="InterPro" id="IPR016197">
    <property type="entry name" value="Chromo-like_dom_sf"/>
</dbReference>
<reference evidence="3" key="1">
    <citation type="submission" date="2023-04" db="EMBL/GenBank/DDBJ databases">
        <title>Phytophthora fragariaefolia NBRC 109709.</title>
        <authorList>
            <person name="Ichikawa N."/>
            <person name="Sato H."/>
            <person name="Tonouchi N."/>
        </authorList>
    </citation>
    <scope>NUCLEOTIDE SEQUENCE</scope>
    <source>
        <strain evidence="3">NBRC 109709</strain>
    </source>
</reference>
<evidence type="ECO:0000256" key="1">
    <source>
        <dbReference type="SAM" id="MobiDB-lite"/>
    </source>
</evidence>
<keyword evidence="4" id="KW-1185">Reference proteome</keyword>
<dbReference type="Proteomes" id="UP001165121">
    <property type="component" value="Unassembled WGS sequence"/>
</dbReference>
<evidence type="ECO:0000259" key="2">
    <source>
        <dbReference type="PROSITE" id="PS50013"/>
    </source>
</evidence>
<comment type="caution">
    <text evidence="3">The sequence shown here is derived from an EMBL/GenBank/DDBJ whole genome shotgun (WGS) entry which is preliminary data.</text>
</comment>
<dbReference type="AlphaFoldDB" id="A0A9W6U908"/>
<protein>
    <submittedName>
        <fullName evidence="3">Unnamed protein product</fullName>
    </submittedName>
</protein>
<dbReference type="EMBL" id="BSXT01000630">
    <property type="protein sequence ID" value="GMF31383.1"/>
    <property type="molecule type" value="Genomic_DNA"/>
</dbReference>
<evidence type="ECO:0000313" key="4">
    <source>
        <dbReference type="Proteomes" id="UP001165121"/>
    </source>
</evidence>
<dbReference type="SUPFAM" id="SSF54160">
    <property type="entry name" value="Chromo domain-like"/>
    <property type="match status" value="1"/>
</dbReference>